<dbReference type="Gene3D" id="1.10.287.110">
    <property type="entry name" value="DnaJ domain"/>
    <property type="match status" value="1"/>
</dbReference>
<keyword evidence="5 14" id="KW-0479">Metal-binding</keyword>
<comment type="caution">
    <text evidence="18">The sequence shown here is derived from an EMBL/GenBank/DDBJ whole genome shotgun (WGS) entry which is preliminary data.</text>
</comment>
<comment type="subunit">
    <text evidence="2 14">Homodimer.</text>
</comment>
<feature type="domain" description="J" evidence="16">
    <location>
        <begin position="7"/>
        <end position="72"/>
    </location>
</feature>
<evidence type="ECO:0000259" key="16">
    <source>
        <dbReference type="PROSITE" id="PS50076"/>
    </source>
</evidence>
<dbReference type="PRINTS" id="PR00625">
    <property type="entry name" value="JDOMAIN"/>
</dbReference>
<keyword evidence="6 14" id="KW-0677">Repeat</keyword>
<comment type="domain">
    <text evidence="14">The J domain is necessary and sufficient to stimulate DnaK ATPase activity. Zinc center 1 plays an important role in the autonomous, DnaK-independent chaperone activity of DnaJ. Zinc center 2 is essential for interaction with DnaK and for DnaJ activity.</text>
</comment>
<feature type="binding site" evidence="14">
    <location>
        <position position="187"/>
    </location>
    <ligand>
        <name>Zn(2+)</name>
        <dbReference type="ChEBI" id="CHEBI:29105"/>
        <label>2</label>
    </ligand>
</feature>
<dbReference type="SUPFAM" id="SSF46565">
    <property type="entry name" value="Chaperone J-domain"/>
    <property type="match status" value="1"/>
</dbReference>
<organism evidence="18 19">
    <name type="scientific">Faecalibacterium prausnitzii</name>
    <dbReference type="NCBI Taxonomy" id="853"/>
    <lineage>
        <taxon>Bacteria</taxon>
        <taxon>Bacillati</taxon>
        <taxon>Bacillota</taxon>
        <taxon>Clostridia</taxon>
        <taxon>Eubacteriales</taxon>
        <taxon>Oscillospiraceae</taxon>
        <taxon>Faecalibacterium</taxon>
    </lineage>
</organism>
<dbReference type="InterPro" id="IPR001623">
    <property type="entry name" value="DnaJ_domain"/>
</dbReference>
<keyword evidence="10 14" id="KW-0143">Chaperone</keyword>
<dbReference type="GO" id="GO:0031072">
    <property type="term" value="F:heat shock protein binding"/>
    <property type="evidence" value="ECO:0007669"/>
    <property type="project" value="InterPro"/>
</dbReference>
<dbReference type="PANTHER" id="PTHR43096">
    <property type="entry name" value="DNAJ HOMOLOG 1, MITOCHONDRIAL-RELATED"/>
    <property type="match status" value="1"/>
</dbReference>
<dbReference type="AlphaFoldDB" id="A0A3E2UCE1"/>
<dbReference type="InterPro" id="IPR036869">
    <property type="entry name" value="J_dom_sf"/>
</dbReference>
<evidence type="ECO:0000256" key="8">
    <source>
        <dbReference type="ARBA" id="ARBA00022833"/>
    </source>
</evidence>
<dbReference type="SUPFAM" id="SSF49493">
    <property type="entry name" value="HSP40/DnaJ peptide-binding domain"/>
    <property type="match status" value="2"/>
</dbReference>
<dbReference type="GO" id="GO:0042026">
    <property type="term" value="P:protein refolding"/>
    <property type="evidence" value="ECO:0007669"/>
    <property type="project" value="TreeGrafter"/>
</dbReference>
<dbReference type="InterPro" id="IPR036410">
    <property type="entry name" value="HSP_DnaJ_Cys-rich_dom_sf"/>
</dbReference>
<keyword evidence="7 14" id="KW-0863">Zinc-finger</keyword>
<dbReference type="HAMAP" id="MF_01152">
    <property type="entry name" value="DnaJ"/>
    <property type="match status" value="1"/>
</dbReference>
<accession>A0A3E2UCE1</accession>
<feature type="binding site" evidence="14">
    <location>
        <position position="170"/>
    </location>
    <ligand>
        <name>Zn(2+)</name>
        <dbReference type="ChEBI" id="CHEBI:29105"/>
        <label>1</label>
    </ligand>
</feature>
<dbReference type="CDD" id="cd10719">
    <property type="entry name" value="DnaJ_zf"/>
    <property type="match status" value="1"/>
</dbReference>
<dbReference type="GO" id="GO:0009408">
    <property type="term" value="P:response to heat"/>
    <property type="evidence" value="ECO:0007669"/>
    <property type="project" value="InterPro"/>
</dbReference>
<dbReference type="Gene3D" id="2.60.260.20">
    <property type="entry name" value="Urease metallochaperone UreE, N-terminal domain"/>
    <property type="match status" value="2"/>
</dbReference>
<dbReference type="Pfam" id="PF00226">
    <property type="entry name" value="DnaJ"/>
    <property type="match status" value="1"/>
</dbReference>
<feature type="binding site" evidence="14">
    <location>
        <position position="210"/>
    </location>
    <ligand>
        <name>Zn(2+)</name>
        <dbReference type="ChEBI" id="CHEBI:29105"/>
        <label>2</label>
    </ligand>
</feature>
<dbReference type="GO" id="GO:0006260">
    <property type="term" value="P:DNA replication"/>
    <property type="evidence" value="ECO:0007669"/>
    <property type="project" value="UniProtKB-KW"/>
</dbReference>
<keyword evidence="9 14" id="KW-0346">Stress response</keyword>
<dbReference type="SUPFAM" id="SSF57938">
    <property type="entry name" value="DnaJ/Hsp40 cysteine-rich domain"/>
    <property type="match status" value="1"/>
</dbReference>
<keyword evidence="4 14" id="KW-0235">DNA replication</keyword>
<dbReference type="NCBIfam" id="NF008035">
    <property type="entry name" value="PRK10767.1"/>
    <property type="match status" value="1"/>
</dbReference>
<reference evidence="18 19" key="1">
    <citation type="submission" date="2018-08" db="EMBL/GenBank/DDBJ databases">
        <title>A genome reference for cultivated species of the human gut microbiota.</title>
        <authorList>
            <person name="Zou Y."/>
            <person name="Xue W."/>
            <person name="Luo G."/>
        </authorList>
    </citation>
    <scope>NUCLEOTIDE SEQUENCE [LARGE SCALE GENOMIC DNA]</scope>
    <source>
        <strain evidence="18 19">AF32-8AC</strain>
    </source>
</reference>
<dbReference type="CDD" id="cd06257">
    <property type="entry name" value="DnaJ"/>
    <property type="match status" value="1"/>
</dbReference>
<evidence type="ECO:0000256" key="12">
    <source>
        <dbReference type="ARBA" id="ARBA00061004"/>
    </source>
</evidence>
<feature type="binding site" evidence="14">
    <location>
        <position position="184"/>
    </location>
    <ligand>
        <name>Zn(2+)</name>
        <dbReference type="ChEBI" id="CHEBI:29105"/>
        <label>2</label>
    </ligand>
</feature>
<evidence type="ECO:0000256" key="9">
    <source>
        <dbReference type="ARBA" id="ARBA00023016"/>
    </source>
</evidence>
<dbReference type="SMART" id="SM00271">
    <property type="entry name" value="DnaJ"/>
    <property type="match status" value="1"/>
</dbReference>
<dbReference type="CDD" id="cd10747">
    <property type="entry name" value="DnaJ_C"/>
    <property type="match status" value="1"/>
</dbReference>
<dbReference type="InterPro" id="IPR002939">
    <property type="entry name" value="DnaJ_C"/>
</dbReference>
<evidence type="ECO:0000256" key="4">
    <source>
        <dbReference type="ARBA" id="ARBA00022705"/>
    </source>
</evidence>
<feature type="binding site" evidence="14">
    <location>
        <position position="213"/>
    </location>
    <ligand>
        <name>Zn(2+)</name>
        <dbReference type="ChEBI" id="CHEBI:29105"/>
        <label>2</label>
    </ligand>
</feature>
<evidence type="ECO:0000256" key="6">
    <source>
        <dbReference type="ARBA" id="ARBA00022737"/>
    </source>
</evidence>
<dbReference type="FunFam" id="2.60.260.20:FF:000004">
    <property type="entry name" value="Molecular chaperone DnaJ"/>
    <property type="match status" value="1"/>
</dbReference>
<evidence type="ECO:0000256" key="5">
    <source>
        <dbReference type="ARBA" id="ARBA00022723"/>
    </source>
</evidence>
<feature type="domain" description="CR-type" evidence="17">
    <location>
        <begin position="154"/>
        <end position="236"/>
    </location>
</feature>
<dbReference type="FunFam" id="2.10.230.10:FF:000002">
    <property type="entry name" value="Molecular chaperone DnaJ"/>
    <property type="match status" value="1"/>
</dbReference>
<keyword evidence="3 14" id="KW-0963">Cytoplasm</keyword>
<feature type="binding site" evidence="14">
    <location>
        <position position="167"/>
    </location>
    <ligand>
        <name>Zn(2+)</name>
        <dbReference type="ChEBI" id="CHEBI:29105"/>
        <label>1</label>
    </ligand>
</feature>
<evidence type="ECO:0000313" key="19">
    <source>
        <dbReference type="Proteomes" id="UP000260991"/>
    </source>
</evidence>
<dbReference type="InterPro" id="IPR001305">
    <property type="entry name" value="HSP_DnaJ_Cys-rich_dom"/>
</dbReference>
<evidence type="ECO:0000256" key="2">
    <source>
        <dbReference type="ARBA" id="ARBA00011738"/>
    </source>
</evidence>
<dbReference type="Gene3D" id="2.10.230.10">
    <property type="entry name" value="Heat shock protein DnaJ, cysteine-rich domain"/>
    <property type="match status" value="1"/>
</dbReference>
<dbReference type="PROSITE" id="PS50076">
    <property type="entry name" value="DNAJ_2"/>
    <property type="match status" value="1"/>
</dbReference>
<dbReference type="Proteomes" id="UP000260991">
    <property type="component" value="Unassembled WGS sequence"/>
</dbReference>
<comment type="function">
    <text evidence="11 14">Participates actively in the response to hyperosmotic and heat shock by preventing the aggregation of stress-denatured proteins and by disaggregating proteins, also in an autonomous, DnaK-independent fashion. Unfolded proteins bind initially to DnaJ; upon interaction with the DnaJ-bound protein, DnaK hydrolyzes its bound ATP, resulting in the formation of a stable complex. GrpE releases ADP from DnaK; ATP binding to DnaK triggers the release of the substrate protein, thus completing the reaction cycle. Several rounds of ATP-dependent interactions between DnaJ, DnaK and GrpE are required for fully efficient folding. Also involved, together with DnaK and GrpE, in the DNA replication of plasmids through activation of initiation proteins.</text>
</comment>
<name>A0A3E2UCE1_9FIRM</name>
<evidence type="ECO:0000256" key="14">
    <source>
        <dbReference type="HAMAP-Rule" id="MF_01152"/>
    </source>
</evidence>
<evidence type="ECO:0000256" key="13">
    <source>
        <dbReference type="ARBA" id="ARBA00067609"/>
    </source>
</evidence>
<dbReference type="RefSeq" id="WP_158402148.1">
    <property type="nucleotide sequence ID" value="NZ_QVER01000001.1"/>
</dbReference>
<dbReference type="GO" id="GO:0005524">
    <property type="term" value="F:ATP binding"/>
    <property type="evidence" value="ECO:0007669"/>
    <property type="project" value="InterPro"/>
</dbReference>
<evidence type="ECO:0000256" key="11">
    <source>
        <dbReference type="ARBA" id="ARBA00053423"/>
    </source>
</evidence>
<dbReference type="EMBL" id="QVER01000001">
    <property type="protein sequence ID" value="RGB93865.1"/>
    <property type="molecule type" value="Genomic_DNA"/>
</dbReference>
<feature type="zinc finger region" description="CR-type" evidence="15">
    <location>
        <begin position="154"/>
        <end position="236"/>
    </location>
</feature>
<feature type="repeat" description="CXXCXGXG motif" evidence="14">
    <location>
        <begin position="184"/>
        <end position="191"/>
    </location>
</feature>
<sequence>MAQEKRDYYEVLGVSKTATDAEIKKAYRKLAMKYHPDYNPGDKEAEEKFKEINEANEVLSDPKKRQLYDQYGFAGVDPNYAAQNGGGPGGPGGFGGFSGFGGDGVDLGDIFGDIFGGGFGGFGGSTRSANPNAPRKGQDIRVRITLTFDEAVHGCKKNITITRQQECTECHGSGCAAGSSPETCPDCGGRGFVIRQQRTPFGVMQTQQPCSRCGGKGKLIKNPCKSCHGSGTIAVKKTLEANVPAGIDDDQGFRLSGMGNAGTNGGPAGDVIVAVTVQPSEVFQRDENNIYVVFPITYSQAVLGDTITVPSIDGKVEVNVPEGTQSGTTFRLRGKGIQYVNGRGRGDMYVKCEVEIPKKLSRTQREALKKFEGTLKEDNYEKRKGFFKKLKDMFNN</sequence>
<evidence type="ECO:0000259" key="17">
    <source>
        <dbReference type="PROSITE" id="PS51188"/>
    </source>
</evidence>
<comment type="cofactor">
    <cofactor evidence="14">
        <name>Zn(2+)</name>
        <dbReference type="ChEBI" id="CHEBI:29105"/>
    </cofactor>
    <text evidence="14">Binds 2 Zn(2+) ions per monomer.</text>
</comment>
<evidence type="ECO:0000256" key="10">
    <source>
        <dbReference type="ARBA" id="ARBA00023186"/>
    </source>
</evidence>
<dbReference type="GO" id="GO:0008270">
    <property type="term" value="F:zinc ion binding"/>
    <property type="evidence" value="ECO:0007669"/>
    <property type="project" value="UniProtKB-UniRule"/>
</dbReference>
<gene>
    <name evidence="14 18" type="primary">dnaJ</name>
    <name evidence="18" type="ORF">DWZ46_01315</name>
</gene>
<dbReference type="GO" id="GO:0005737">
    <property type="term" value="C:cytoplasm"/>
    <property type="evidence" value="ECO:0007669"/>
    <property type="project" value="UniProtKB-SubCell"/>
</dbReference>
<dbReference type="InterPro" id="IPR018253">
    <property type="entry name" value="DnaJ_domain_CS"/>
</dbReference>
<feature type="repeat" description="CXXCXGXG motif" evidence="14">
    <location>
        <begin position="210"/>
        <end position="217"/>
    </location>
</feature>
<feature type="binding site" evidence="14">
    <location>
        <position position="224"/>
    </location>
    <ligand>
        <name>Zn(2+)</name>
        <dbReference type="ChEBI" id="CHEBI:29105"/>
        <label>1</label>
    </ligand>
</feature>
<dbReference type="InterPro" id="IPR008971">
    <property type="entry name" value="HSP40/DnaJ_pept-bd"/>
</dbReference>
<comment type="subcellular location">
    <subcellularLocation>
        <location evidence="1 14">Cytoplasm</location>
    </subcellularLocation>
</comment>
<evidence type="ECO:0000256" key="3">
    <source>
        <dbReference type="ARBA" id="ARBA00022490"/>
    </source>
</evidence>
<dbReference type="InterPro" id="IPR012724">
    <property type="entry name" value="DnaJ"/>
</dbReference>
<dbReference type="NCBIfam" id="TIGR02349">
    <property type="entry name" value="DnaJ_bact"/>
    <property type="match status" value="1"/>
</dbReference>
<dbReference type="GO" id="GO:0051082">
    <property type="term" value="F:unfolded protein binding"/>
    <property type="evidence" value="ECO:0007669"/>
    <property type="project" value="UniProtKB-UniRule"/>
</dbReference>
<dbReference type="PROSITE" id="PS00636">
    <property type="entry name" value="DNAJ_1"/>
    <property type="match status" value="1"/>
</dbReference>
<feature type="binding site" evidence="14">
    <location>
        <position position="227"/>
    </location>
    <ligand>
        <name>Zn(2+)</name>
        <dbReference type="ChEBI" id="CHEBI:29105"/>
        <label>1</label>
    </ligand>
</feature>
<feature type="repeat" description="CXXCXGXG motif" evidence="14">
    <location>
        <begin position="224"/>
        <end position="231"/>
    </location>
</feature>
<dbReference type="Pfam" id="PF00684">
    <property type="entry name" value="DnaJ_CXXCXGXG"/>
    <property type="match status" value="1"/>
</dbReference>
<comment type="similarity">
    <text evidence="12 14">Belongs to the DnaJ family.</text>
</comment>
<dbReference type="PANTHER" id="PTHR43096:SF52">
    <property type="entry name" value="DNAJ HOMOLOG 1, MITOCHONDRIAL-RELATED"/>
    <property type="match status" value="1"/>
</dbReference>
<evidence type="ECO:0000256" key="7">
    <source>
        <dbReference type="ARBA" id="ARBA00022771"/>
    </source>
</evidence>
<evidence type="ECO:0000313" key="18">
    <source>
        <dbReference type="EMBL" id="RGB93865.1"/>
    </source>
</evidence>
<proteinExistence type="inferred from homology"/>
<dbReference type="Pfam" id="PF01556">
    <property type="entry name" value="DnaJ_C"/>
    <property type="match status" value="1"/>
</dbReference>
<evidence type="ECO:0000256" key="15">
    <source>
        <dbReference type="PROSITE-ProRule" id="PRU00546"/>
    </source>
</evidence>
<dbReference type="PROSITE" id="PS51188">
    <property type="entry name" value="ZF_CR"/>
    <property type="match status" value="1"/>
</dbReference>
<keyword evidence="8 14" id="KW-0862">Zinc</keyword>
<protein>
    <recommendedName>
        <fullName evidence="13 14">Chaperone protein DnaJ</fullName>
    </recommendedName>
</protein>
<dbReference type="FunFam" id="1.10.287.110:FF:000034">
    <property type="entry name" value="Chaperone protein DnaJ"/>
    <property type="match status" value="1"/>
</dbReference>
<evidence type="ECO:0000256" key="1">
    <source>
        <dbReference type="ARBA" id="ARBA00004496"/>
    </source>
</evidence>
<feature type="repeat" description="CXXCXGXG motif" evidence="14">
    <location>
        <begin position="167"/>
        <end position="174"/>
    </location>
</feature>